<evidence type="ECO:0000256" key="2">
    <source>
        <dbReference type="SAM" id="Phobius"/>
    </source>
</evidence>
<sequence length="933" mass="97977">MNGTSPERQKPVAGDPGAPPRRRKLRIALTLLVLILLALLVPPYIGLNHYRRQMIASVSASLGRTVHIQSMHLRLLPTPGIVMENFVVDEDPAFGSEPALTAPTVVATLRVSSLWRRHIEVSSISMDTPSVNLVRNPNGNWSFGSILLQAARSTNAPTTQRYAGGAPRFPYIEMSGARINFKQGLYKLPFSLFDADLALWQQSANRWRLRVHAQPVRTDLDLDLADTGTLRIDGWLGRTTNLHSLPVHLDGSWQDAQLGQATRLVFGADEGWRGQLHLSGSLRGTLSDLQARWQIHLDNPHRIEFTPDSSPSLDANCQATYHSLRHSLDGLLCLLPTAPGHLLLTGAIPDLLHPGPSLQLEVNHLPASFVAQLIGMVRQRAGSISAGGVLNGEFTYGPQPANSLTGNGQAISNTVTATQRHAAPAPALSASSADNHWSGQAEGNNLTVQINGIAQPITIPHLLLTAGDASAAPPQNPHHHRWNRRRHATHSAAPGSSANLFALTLAPAPIPFGGATPLNVSGRFNTSGFQLNVNGEASLANLVALHRQLGTVPDALQQIGVTGTADLDLAIQGPWVAPILDSGNGQAVSTSGTLSLAHAVFHPGYLTEPASIASADVHLSPGEITWSNVAFAVGALTGRLSAAYPVECPATAPCLSQFTLELPKAAVPQLLAAFTGADAHGVLWADLLAHLDQGHRNWPHATGAVHIGTLTAGPLTLHDALANVSVKGTNLRIVSLDASALDGDLHAEGAIDASGDAPAWKLALNTQNISVPQLASLFHEKWGTGHGNLQASFTAQGWDASSLASSATGQFAWTWKDGGLNTPGPLGKFNRWSAQGTLANSTLTLTSGTLQTAPGATPLPVTGTIDFARNLHLTLGSATTPVPASQTAPAKTAKAPATSPSAAKTSGPISVTGTLAHPKTPPVTAPAKDTAAH</sequence>
<dbReference type="GO" id="GO:0005886">
    <property type="term" value="C:plasma membrane"/>
    <property type="evidence" value="ECO:0007669"/>
    <property type="project" value="TreeGrafter"/>
</dbReference>
<comment type="caution">
    <text evidence="4">The sequence shown here is derived from an EMBL/GenBank/DDBJ whole genome shotgun (WGS) entry which is preliminary data.</text>
</comment>
<protein>
    <submittedName>
        <fullName evidence="4">AsmA family protein</fullName>
    </submittedName>
</protein>
<dbReference type="InterPro" id="IPR007844">
    <property type="entry name" value="AsmA"/>
</dbReference>
<reference evidence="4" key="1">
    <citation type="journal article" date="2020" name="mSystems">
        <title>Genome- and Community-Level Interaction Insights into Carbon Utilization and Element Cycling Functions of Hydrothermarchaeota in Hydrothermal Sediment.</title>
        <authorList>
            <person name="Zhou Z."/>
            <person name="Liu Y."/>
            <person name="Xu W."/>
            <person name="Pan J."/>
            <person name="Luo Z.H."/>
            <person name="Li M."/>
        </authorList>
    </citation>
    <scope>NUCLEOTIDE SEQUENCE [LARGE SCALE GENOMIC DNA]</scope>
    <source>
        <strain evidence="4">SpSt-855</strain>
    </source>
</reference>
<feature type="domain" description="AsmA" evidence="3">
    <location>
        <begin position="705"/>
        <end position="820"/>
    </location>
</feature>
<keyword evidence="2" id="KW-1133">Transmembrane helix</keyword>
<gene>
    <name evidence="4" type="ORF">ENW50_03270</name>
</gene>
<dbReference type="AlphaFoldDB" id="A0A7V4XR96"/>
<keyword evidence="2" id="KW-0472">Membrane</keyword>
<name>A0A7V4XR96_9BACT</name>
<dbReference type="PANTHER" id="PTHR30441">
    <property type="entry name" value="DUF748 DOMAIN-CONTAINING PROTEIN"/>
    <property type="match status" value="1"/>
</dbReference>
<feature type="region of interest" description="Disordered" evidence="1">
    <location>
        <begin position="878"/>
        <end position="933"/>
    </location>
</feature>
<evidence type="ECO:0000259" key="3">
    <source>
        <dbReference type="Pfam" id="PF05170"/>
    </source>
</evidence>
<dbReference type="EMBL" id="DTKL01000018">
    <property type="protein sequence ID" value="HGY93698.1"/>
    <property type="molecule type" value="Genomic_DNA"/>
</dbReference>
<dbReference type="InterPro" id="IPR052894">
    <property type="entry name" value="AsmA-related"/>
</dbReference>
<evidence type="ECO:0000313" key="4">
    <source>
        <dbReference type="EMBL" id="HGY93698.1"/>
    </source>
</evidence>
<evidence type="ECO:0000256" key="1">
    <source>
        <dbReference type="SAM" id="MobiDB-lite"/>
    </source>
</evidence>
<feature type="transmembrane region" description="Helical" evidence="2">
    <location>
        <begin position="27"/>
        <end position="45"/>
    </location>
</feature>
<accession>A0A7V4XR96</accession>
<keyword evidence="2" id="KW-0812">Transmembrane</keyword>
<organism evidence="4">
    <name type="scientific">Acidobacterium capsulatum</name>
    <dbReference type="NCBI Taxonomy" id="33075"/>
    <lineage>
        <taxon>Bacteria</taxon>
        <taxon>Pseudomonadati</taxon>
        <taxon>Acidobacteriota</taxon>
        <taxon>Terriglobia</taxon>
        <taxon>Terriglobales</taxon>
        <taxon>Acidobacteriaceae</taxon>
        <taxon>Acidobacterium</taxon>
    </lineage>
</organism>
<dbReference type="GO" id="GO:0090313">
    <property type="term" value="P:regulation of protein targeting to membrane"/>
    <property type="evidence" value="ECO:0007669"/>
    <property type="project" value="TreeGrafter"/>
</dbReference>
<dbReference type="Pfam" id="PF05170">
    <property type="entry name" value="AsmA"/>
    <property type="match status" value="2"/>
</dbReference>
<feature type="compositionally biased region" description="Low complexity" evidence="1">
    <location>
        <begin position="883"/>
        <end position="906"/>
    </location>
</feature>
<feature type="compositionally biased region" description="Basic residues" evidence="1">
    <location>
        <begin position="477"/>
        <end position="489"/>
    </location>
</feature>
<feature type="domain" description="AsmA" evidence="3">
    <location>
        <begin position="27"/>
        <end position="160"/>
    </location>
</feature>
<feature type="region of interest" description="Disordered" evidence="1">
    <location>
        <begin position="469"/>
        <end position="493"/>
    </location>
</feature>
<proteinExistence type="predicted"/>
<dbReference type="PANTHER" id="PTHR30441:SF8">
    <property type="entry name" value="DUF748 DOMAIN-CONTAINING PROTEIN"/>
    <property type="match status" value="1"/>
</dbReference>